<feature type="compositionally biased region" description="Pro residues" evidence="1">
    <location>
        <begin position="12"/>
        <end position="24"/>
    </location>
</feature>
<sequence>MYQTFQEREPIQRPPGPTRKPNPPGIDVCGSTLDILFPMAATLSSLLNAVESERASLAEISFLLLLNTTRGDTVQGSLCFEVSNKITSTMQTTKDLPARAPEPISSPATYVARQRCYGETITEMPRLPSMETHKASHNTFDASDSPAVLRRMVDIGSIHVQLGTALHGMPKHGTASRTPRIVDCLCSGIGWSGYARPRPKSSDGYAVARKLVTRMTKPSPLGFARLVDARKAAHTGSRSLECNVPQHLADSLPSETSKALLTHLHPGRQRHRINLIQWVFQSQPSKSVATTREPIALHCLLCLPVACAAELNLVYLQLPNNGAVTSDKVLNPVSRSNPQSLGTRSAPATSEFDLFATSKCMKQIAGPNTLPLNLLETALPTLLVAVVADCGPALYHKQEGGGGRP</sequence>
<dbReference type="AlphaFoldDB" id="A0A1B7YKP4"/>
<feature type="region of interest" description="Disordered" evidence="1">
    <location>
        <begin position="1"/>
        <end position="24"/>
    </location>
</feature>
<proteinExistence type="predicted"/>
<gene>
    <name evidence="2" type="ORF">CH63R_04818</name>
</gene>
<reference evidence="3" key="1">
    <citation type="journal article" date="2017" name="BMC Genomics">
        <title>Gapless genome assembly of Colletotrichum higginsianum reveals chromosome structure and association of transposable elements with secondary metabolite gene clusters.</title>
        <authorList>
            <person name="Dallery J.-F."/>
            <person name="Lapalu N."/>
            <person name="Zampounis A."/>
            <person name="Pigne S."/>
            <person name="Luyten I."/>
            <person name="Amselem J."/>
            <person name="Wittenberg A.H.J."/>
            <person name="Zhou S."/>
            <person name="de Queiroz M.V."/>
            <person name="Robin G.P."/>
            <person name="Auger A."/>
            <person name="Hainaut M."/>
            <person name="Henrissat B."/>
            <person name="Kim K.-T."/>
            <person name="Lee Y.-H."/>
            <person name="Lespinet O."/>
            <person name="Schwartz D.C."/>
            <person name="Thon M.R."/>
            <person name="O'Connell R.J."/>
        </authorList>
    </citation>
    <scope>NUCLEOTIDE SEQUENCE [LARGE SCALE GENOMIC DNA]</scope>
    <source>
        <strain evidence="3">IMI 349063</strain>
    </source>
</reference>
<feature type="compositionally biased region" description="Basic and acidic residues" evidence="1">
    <location>
        <begin position="1"/>
        <end position="11"/>
    </location>
</feature>
<dbReference type="KEGG" id="chig:CH63R_04818"/>
<dbReference type="GeneID" id="28863900"/>
<name>A0A1B7YKP4_COLHI</name>
<accession>A0A1B7YKP4</accession>
<protein>
    <submittedName>
        <fullName evidence="2">Uncharacterized protein</fullName>
    </submittedName>
</protein>
<dbReference type="VEuPathDB" id="FungiDB:CH63R_04818"/>
<comment type="caution">
    <text evidence="2">The sequence shown here is derived from an EMBL/GenBank/DDBJ whole genome shotgun (WGS) entry which is preliminary data.</text>
</comment>
<evidence type="ECO:0000313" key="3">
    <source>
        <dbReference type="Proteomes" id="UP000092177"/>
    </source>
</evidence>
<evidence type="ECO:0000256" key="1">
    <source>
        <dbReference type="SAM" id="MobiDB-lite"/>
    </source>
</evidence>
<dbReference type="RefSeq" id="XP_018161039.1">
    <property type="nucleotide sequence ID" value="XM_018299793.1"/>
</dbReference>
<dbReference type="Proteomes" id="UP000092177">
    <property type="component" value="Chromosome 3"/>
</dbReference>
<organism evidence="2 3">
    <name type="scientific">Colletotrichum higginsianum (strain IMI 349063)</name>
    <name type="common">Crucifer anthracnose fungus</name>
    <dbReference type="NCBI Taxonomy" id="759273"/>
    <lineage>
        <taxon>Eukaryota</taxon>
        <taxon>Fungi</taxon>
        <taxon>Dikarya</taxon>
        <taxon>Ascomycota</taxon>
        <taxon>Pezizomycotina</taxon>
        <taxon>Sordariomycetes</taxon>
        <taxon>Hypocreomycetidae</taxon>
        <taxon>Glomerellales</taxon>
        <taxon>Glomerellaceae</taxon>
        <taxon>Colletotrichum</taxon>
        <taxon>Colletotrichum destructivum species complex</taxon>
    </lineage>
</organism>
<evidence type="ECO:0000313" key="2">
    <source>
        <dbReference type="EMBL" id="OBR12522.1"/>
    </source>
</evidence>
<dbReference type="EMBL" id="LTAN01000003">
    <property type="protein sequence ID" value="OBR12522.1"/>
    <property type="molecule type" value="Genomic_DNA"/>
</dbReference>
<keyword evidence="3" id="KW-1185">Reference proteome</keyword>